<evidence type="ECO:0000313" key="2">
    <source>
        <dbReference type="EnsemblPlants" id="OMERI01G25210.6"/>
    </source>
</evidence>
<feature type="compositionally biased region" description="Basic residues" evidence="1">
    <location>
        <begin position="60"/>
        <end position="71"/>
    </location>
</feature>
<dbReference type="EnsemblPlants" id="OMERI01G25210.6">
    <property type="protein sequence ID" value="OMERI01G25210.6"/>
    <property type="gene ID" value="OMERI01G25210"/>
</dbReference>
<evidence type="ECO:0000313" key="3">
    <source>
        <dbReference type="Proteomes" id="UP000008021"/>
    </source>
</evidence>
<name>A0A0E0C6I2_9ORYZ</name>
<keyword evidence="3" id="KW-1185">Reference proteome</keyword>
<feature type="compositionally biased region" description="Low complexity" evidence="1">
    <location>
        <begin position="96"/>
        <end position="115"/>
    </location>
</feature>
<reference evidence="2" key="2">
    <citation type="submission" date="2018-05" db="EMBL/GenBank/DDBJ databases">
        <title>OmerRS3 (Oryza meridionalis Reference Sequence Version 3).</title>
        <authorList>
            <person name="Zhang J."/>
            <person name="Kudrna D."/>
            <person name="Lee S."/>
            <person name="Talag J."/>
            <person name="Welchert J."/>
            <person name="Wing R.A."/>
        </authorList>
    </citation>
    <scope>NUCLEOTIDE SEQUENCE [LARGE SCALE GENOMIC DNA]</scope>
    <source>
        <strain evidence="2">cv. OR44</strain>
    </source>
</reference>
<dbReference type="HOGENOM" id="CLU_2112755_0_0_1"/>
<dbReference type="Proteomes" id="UP000008021">
    <property type="component" value="Chromosome 1"/>
</dbReference>
<feature type="compositionally biased region" description="Low complexity" evidence="1">
    <location>
        <begin position="16"/>
        <end position="39"/>
    </location>
</feature>
<protein>
    <recommendedName>
        <fullName evidence="4">DUF834 domain-containing protein</fullName>
    </recommendedName>
</protein>
<dbReference type="AlphaFoldDB" id="A0A0E0C6I2"/>
<proteinExistence type="predicted"/>
<evidence type="ECO:0000256" key="1">
    <source>
        <dbReference type="SAM" id="MobiDB-lite"/>
    </source>
</evidence>
<sequence>MQPSGGGGRRARSRAGEAADADAGGWCRQPAGGEAAVVVGGRGAAQGTKGQDRERQWGTKGRRGAARRRPGRVAVGVEGRRGRRWSTAGAADEDQPPIAATAASTSQPATDTGGP</sequence>
<feature type="region of interest" description="Disordered" evidence="1">
    <location>
        <begin position="1"/>
        <end position="115"/>
    </location>
</feature>
<reference evidence="2" key="1">
    <citation type="submission" date="2015-04" db="UniProtKB">
        <authorList>
            <consortium name="EnsemblPlants"/>
        </authorList>
    </citation>
    <scope>IDENTIFICATION</scope>
</reference>
<dbReference type="Gramene" id="OMERI01G25210.6">
    <property type="protein sequence ID" value="OMERI01G25210.6"/>
    <property type="gene ID" value="OMERI01G25210"/>
</dbReference>
<accession>A0A0E0C6I2</accession>
<evidence type="ECO:0008006" key="4">
    <source>
        <dbReference type="Google" id="ProtNLM"/>
    </source>
</evidence>
<organism evidence="2">
    <name type="scientific">Oryza meridionalis</name>
    <dbReference type="NCBI Taxonomy" id="40149"/>
    <lineage>
        <taxon>Eukaryota</taxon>
        <taxon>Viridiplantae</taxon>
        <taxon>Streptophyta</taxon>
        <taxon>Embryophyta</taxon>
        <taxon>Tracheophyta</taxon>
        <taxon>Spermatophyta</taxon>
        <taxon>Magnoliopsida</taxon>
        <taxon>Liliopsida</taxon>
        <taxon>Poales</taxon>
        <taxon>Poaceae</taxon>
        <taxon>BOP clade</taxon>
        <taxon>Oryzoideae</taxon>
        <taxon>Oryzeae</taxon>
        <taxon>Oryzinae</taxon>
        <taxon>Oryza</taxon>
    </lineage>
</organism>